<dbReference type="STRING" id="357809.Cphy_0446"/>
<dbReference type="AlphaFoldDB" id="A9KHG6"/>
<evidence type="ECO:0000313" key="3">
    <source>
        <dbReference type="Proteomes" id="UP000000370"/>
    </source>
</evidence>
<dbReference type="PANTHER" id="PTHR13754">
    <property type="entry name" value="METALLO-BETA-LACTAMASE SUPERFAMILY PROTEIN"/>
    <property type="match status" value="1"/>
</dbReference>
<evidence type="ECO:0000259" key="1">
    <source>
        <dbReference type="Pfam" id="PF00753"/>
    </source>
</evidence>
<dbReference type="HOGENOM" id="CLU_036012_0_0_9"/>
<dbReference type="Proteomes" id="UP000000370">
    <property type="component" value="Chromosome"/>
</dbReference>
<sequence>MKITALIENISKGGLLNEHGLCVHIAYEGKNYLLDTGASDLFIKNAEALNINLEEVDAGILSHAHRDHSGGYEAFFKYNQKAKVYLRKESREQYYIKKLCIKKYIGIPDDILIKYPKRFTYVTGDYRIDKGVSLIAHKTNDMEKRGKAMNMFRKVDGHFQLDDFSHEQSLVFEAEKGLVILNSCSHGGIENIIKEVKESYPNREILAVIGGFHLMGLLGTSTMRLSEGEVRKLGKDLLDSGVKNIYTCHCTGNKAFALLKEELGDRLHYFQTGDCLEF</sequence>
<dbReference type="Pfam" id="PF00753">
    <property type="entry name" value="Lactamase_B"/>
    <property type="match status" value="1"/>
</dbReference>
<dbReference type="RefSeq" id="WP_012198477.1">
    <property type="nucleotide sequence ID" value="NC_010001.1"/>
</dbReference>
<protein>
    <submittedName>
        <fullName evidence="2">Beta-lactamase domain protein</fullName>
    </submittedName>
</protein>
<name>A9KHG6_LACP7</name>
<dbReference type="InterPro" id="IPR041712">
    <property type="entry name" value="DHPS-like_MBL-fold"/>
</dbReference>
<feature type="domain" description="Metallo-beta-lactamase" evidence="1">
    <location>
        <begin position="21"/>
        <end position="124"/>
    </location>
</feature>
<dbReference type="InterPro" id="IPR001279">
    <property type="entry name" value="Metallo-B-lactamas"/>
</dbReference>
<dbReference type="KEGG" id="cpy:Cphy_0446"/>
<dbReference type="SUPFAM" id="SSF56281">
    <property type="entry name" value="Metallo-hydrolase/oxidoreductase"/>
    <property type="match status" value="1"/>
</dbReference>
<gene>
    <name evidence="2" type="ordered locus">Cphy_0446</name>
</gene>
<accession>A9KHG6</accession>
<keyword evidence="3" id="KW-1185">Reference proteome</keyword>
<dbReference type="InterPro" id="IPR052926">
    <property type="entry name" value="Metallo-beta-lactamase_dom"/>
</dbReference>
<reference evidence="3" key="1">
    <citation type="submission" date="2007-11" db="EMBL/GenBank/DDBJ databases">
        <title>Complete genome sequence of Clostridium phytofermentans ISDg.</title>
        <authorList>
            <person name="Leschine S.B."/>
            <person name="Warnick T.A."/>
            <person name="Blanchard J.L."/>
            <person name="Schnell D.J."/>
            <person name="Petit E.L."/>
            <person name="LaTouf W.G."/>
            <person name="Copeland A."/>
            <person name="Lucas S."/>
            <person name="Lapidus A."/>
            <person name="Barry K."/>
            <person name="Glavina del Rio T."/>
            <person name="Dalin E."/>
            <person name="Tice H."/>
            <person name="Pitluck S."/>
            <person name="Kiss H."/>
            <person name="Brettin T."/>
            <person name="Bruce D."/>
            <person name="Detter J.C."/>
            <person name="Han C."/>
            <person name="Kuske C."/>
            <person name="Schmutz J."/>
            <person name="Larimer F."/>
            <person name="Land M."/>
            <person name="Hauser L."/>
            <person name="Kyrpides N."/>
            <person name="Kim E.A."/>
            <person name="Richardson P."/>
        </authorList>
    </citation>
    <scope>NUCLEOTIDE SEQUENCE [LARGE SCALE GENOMIC DNA]</scope>
    <source>
        <strain evidence="3">ATCC 700394 / DSM 18823 / ISDg</strain>
    </source>
</reference>
<organism evidence="2 3">
    <name type="scientific">Lachnoclostridium phytofermentans (strain ATCC 700394 / DSM 18823 / ISDg)</name>
    <name type="common">Clostridium phytofermentans</name>
    <dbReference type="NCBI Taxonomy" id="357809"/>
    <lineage>
        <taxon>Bacteria</taxon>
        <taxon>Bacillati</taxon>
        <taxon>Bacillota</taxon>
        <taxon>Clostridia</taxon>
        <taxon>Lachnospirales</taxon>
        <taxon>Lachnospiraceae</taxon>
    </lineage>
</organism>
<dbReference type="CDD" id="cd07713">
    <property type="entry name" value="DHPS-like_MBL-fold"/>
    <property type="match status" value="1"/>
</dbReference>
<dbReference type="Gene3D" id="3.60.15.10">
    <property type="entry name" value="Ribonuclease Z/Hydroxyacylglutathione hydrolase-like"/>
    <property type="match status" value="1"/>
</dbReference>
<dbReference type="OrthoDB" id="9803916at2"/>
<dbReference type="PANTHER" id="PTHR13754:SF13">
    <property type="entry name" value="METALLO-BETA-LACTAMASE SUPERFAMILY PROTEIN (AFU_ORTHOLOGUE AFUA_3G07630)"/>
    <property type="match status" value="1"/>
</dbReference>
<evidence type="ECO:0000313" key="2">
    <source>
        <dbReference type="EMBL" id="ABX40833.1"/>
    </source>
</evidence>
<dbReference type="InterPro" id="IPR036866">
    <property type="entry name" value="RibonucZ/Hydroxyglut_hydro"/>
</dbReference>
<proteinExistence type="predicted"/>
<dbReference type="EMBL" id="CP000885">
    <property type="protein sequence ID" value="ABX40833.1"/>
    <property type="molecule type" value="Genomic_DNA"/>
</dbReference>
<dbReference type="eggNOG" id="COG1237">
    <property type="taxonomic scope" value="Bacteria"/>
</dbReference>
<dbReference type="GO" id="GO:0016740">
    <property type="term" value="F:transferase activity"/>
    <property type="evidence" value="ECO:0007669"/>
    <property type="project" value="TreeGrafter"/>
</dbReference>